<comment type="similarity">
    <text evidence="1 2">Belongs to the UPF0145 family.</text>
</comment>
<dbReference type="RefSeq" id="WP_167924341.1">
    <property type="nucleotide sequence ID" value="NZ_JAATVY010000003.1"/>
</dbReference>
<dbReference type="PANTHER" id="PTHR34068">
    <property type="entry name" value="UPF0145 PROTEIN YBJQ"/>
    <property type="match status" value="1"/>
</dbReference>
<dbReference type="Proteomes" id="UP000722989">
    <property type="component" value="Unassembled WGS sequence"/>
</dbReference>
<dbReference type="EMBL" id="JAATVY010000003">
    <property type="protein sequence ID" value="NJC69481.1"/>
    <property type="molecule type" value="Genomic_DNA"/>
</dbReference>
<evidence type="ECO:0000313" key="3">
    <source>
        <dbReference type="EMBL" id="NJC69481.1"/>
    </source>
</evidence>
<dbReference type="SUPFAM" id="SSF117782">
    <property type="entry name" value="YbjQ-like"/>
    <property type="match status" value="1"/>
</dbReference>
<evidence type="ECO:0000256" key="2">
    <source>
        <dbReference type="HAMAP-Rule" id="MF_00338"/>
    </source>
</evidence>
<dbReference type="InterPro" id="IPR002765">
    <property type="entry name" value="UPF0145_YbjQ-like"/>
</dbReference>
<comment type="caution">
    <text evidence="3">The sequence shown here is derived from an EMBL/GenBank/DDBJ whole genome shotgun (WGS) entry which is preliminary data.</text>
</comment>
<dbReference type="PANTHER" id="PTHR34068:SF2">
    <property type="entry name" value="UPF0145 PROTEIN SCO3412"/>
    <property type="match status" value="1"/>
</dbReference>
<proteinExistence type="inferred from homology"/>
<protein>
    <recommendedName>
        <fullName evidence="2">UPF0145 protein HC031_07070</fullName>
    </recommendedName>
</protein>
<evidence type="ECO:0000313" key="4">
    <source>
        <dbReference type="Proteomes" id="UP000722989"/>
    </source>
</evidence>
<accession>A0ABX0XTZ4</accession>
<evidence type="ECO:0000256" key="1">
    <source>
        <dbReference type="ARBA" id="ARBA00010751"/>
    </source>
</evidence>
<dbReference type="HAMAP" id="MF_00338">
    <property type="entry name" value="UPF0145"/>
    <property type="match status" value="1"/>
</dbReference>
<sequence length="121" mass="12918">MLVVTTENLPGYEIRAVLGEVLGVTACTRNPYAAGFRTLDGGQGAEMAQVLVQSRASAISQMVNAARRRGATAVVGMRFDNRDITAHWVELCAYGTAVVAYPVTEEARRHYDAAADAEASV</sequence>
<gene>
    <name evidence="3" type="ORF">HC031_07070</name>
</gene>
<dbReference type="InterPro" id="IPR035439">
    <property type="entry name" value="UPF0145_dom_sf"/>
</dbReference>
<organism evidence="3 4">
    <name type="scientific">Planosporangium thailandense</name>
    <dbReference type="NCBI Taxonomy" id="765197"/>
    <lineage>
        <taxon>Bacteria</taxon>
        <taxon>Bacillati</taxon>
        <taxon>Actinomycetota</taxon>
        <taxon>Actinomycetes</taxon>
        <taxon>Micromonosporales</taxon>
        <taxon>Micromonosporaceae</taxon>
        <taxon>Planosporangium</taxon>
    </lineage>
</organism>
<reference evidence="3 4" key="1">
    <citation type="submission" date="2020-03" db="EMBL/GenBank/DDBJ databases">
        <title>WGS of the type strain of Planosporangium spp.</title>
        <authorList>
            <person name="Thawai C."/>
        </authorList>
    </citation>
    <scope>NUCLEOTIDE SEQUENCE [LARGE SCALE GENOMIC DNA]</scope>
    <source>
        <strain evidence="3 4">TBRC 5610</strain>
    </source>
</reference>
<dbReference type="Pfam" id="PF01906">
    <property type="entry name" value="YbjQ_1"/>
    <property type="match status" value="1"/>
</dbReference>
<dbReference type="Gene3D" id="3.30.110.70">
    <property type="entry name" value="Hypothetical protein apc22750. Chain B"/>
    <property type="match status" value="1"/>
</dbReference>
<name>A0ABX0XTZ4_9ACTN</name>
<keyword evidence="4" id="KW-1185">Reference proteome</keyword>